<name>A0A1M5JXX7_9ACTN</name>
<gene>
    <name evidence="1" type="ORF">SAMN05444351_2691</name>
</gene>
<proteinExistence type="predicted"/>
<evidence type="ECO:0000313" key="2">
    <source>
        <dbReference type="Proteomes" id="UP000184471"/>
    </source>
</evidence>
<reference evidence="1 2" key="1">
    <citation type="submission" date="2016-11" db="EMBL/GenBank/DDBJ databases">
        <authorList>
            <person name="Jaros S."/>
            <person name="Januszkiewicz K."/>
            <person name="Wedrychowicz H."/>
        </authorList>
    </citation>
    <scope>NUCLEOTIDE SEQUENCE [LARGE SCALE GENOMIC DNA]</scope>
    <source>
        <strain evidence="1 2">DSM 45408</strain>
    </source>
</reference>
<accession>A0A1M5JXX7</accession>
<organism evidence="1 2">
    <name type="scientific">Geodermatophilus nigrescens</name>
    <dbReference type="NCBI Taxonomy" id="1070870"/>
    <lineage>
        <taxon>Bacteria</taxon>
        <taxon>Bacillati</taxon>
        <taxon>Actinomycetota</taxon>
        <taxon>Actinomycetes</taxon>
        <taxon>Geodermatophilales</taxon>
        <taxon>Geodermatophilaceae</taxon>
        <taxon>Geodermatophilus</taxon>
    </lineage>
</organism>
<dbReference type="Proteomes" id="UP000184471">
    <property type="component" value="Unassembled WGS sequence"/>
</dbReference>
<dbReference type="RefSeq" id="WP_073420549.1">
    <property type="nucleotide sequence ID" value="NZ_FQVX01000002.1"/>
</dbReference>
<dbReference type="EMBL" id="FQVX01000002">
    <property type="protein sequence ID" value="SHG45432.1"/>
    <property type="molecule type" value="Genomic_DNA"/>
</dbReference>
<sequence length="129" mass="13736">MDDDPWDLLLAGLAPATADLVRAADALVREADPAVVRVVWPHQRTVGYGVGPRKNTEHYAYLDVYDRHLNLGFNRGAALAGAGADGGLLEGTGKSFRKLAVRDAAVLADPRLPALLRAARAERVAALGR</sequence>
<evidence type="ECO:0000313" key="1">
    <source>
        <dbReference type="EMBL" id="SHG45432.1"/>
    </source>
</evidence>
<protein>
    <recommendedName>
        <fullName evidence="3">YdhG-like domain-containing protein</fullName>
    </recommendedName>
</protein>
<dbReference type="OrthoDB" id="9811812at2"/>
<dbReference type="AlphaFoldDB" id="A0A1M5JXX7"/>
<keyword evidence="2" id="KW-1185">Reference proteome</keyword>
<evidence type="ECO:0008006" key="3">
    <source>
        <dbReference type="Google" id="ProtNLM"/>
    </source>
</evidence>